<dbReference type="GO" id="GO:0032259">
    <property type="term" value="P:methylation"/>
    <property type="evidence" value="ECO:0007669"/>
    <property type="project" value="UniProtKB-KW"/>
</dbReference>
<comment type="similarity">
    <text evidence="3">Belongs to the N(4)/N(6)-methyltransferase family.</text>
</comment>
<organism evidence="5 6">
    <name type="scientific">Auraticoccus cholistanensis</name>
    <dbReference type="NCBI Taxonomy" id="2656650"/>
    <lineage>
        <taxon>Bacteria</taxon>
        <taxon>Bacillati</taxon>
        <taxon>Actinomycetota</taxon>
        <taxon>Actinomycetes</taxon>
        <taxon>Propionibacteriales</taxon>
        <taxon>Propionibacteriaceae</taxon>
        <taxon>Auraticoccus</taxon>
    </lineage>
</organism>
<dbReference type="EMBL" id="WPCU01000010">
    <property type="protein sequence ID" value="MVA77163.1"/>
    <property type="molecule type" value="Genomic_DNA"/>
</dbReference>
<evidence type="ECO:0000256" key="1">
    <source>
        <dbReference type="ARBA" id="ARBA00022603"/>
    </source>
</evidence>
<dbReference type="InterPro" id="IPR002941">
    <property type="entry name" value="DNA_methylase_N4/N6"/>
</dbReference>
<keyword evidence="2 5" id="KW-0808">Transferase</keyword>
<reference evidence="5 6" key="1">
    <citation type="submission" date="2019-12" db="EMBL/GenBank/DDBJ databases">
        <title>Auraticoccus cholistani sp. nov., an actinomycete isolated from soil of Cholistan desert.</title>
        <authorList>
            <person name="Cheema M.T."/>
        </authorList>
    </citation>
    <scope>NUCLEOTIDE SEQUENCE [LARGE SCALE GENOMIC DNA]</scope>
    <source>
        <strain evidence="5 6">F435</strain>
    </source>
</reference>
<evidence type="ECO:0000256" key="3">
    <source>
        <dbReference type="RuleBase" id="RU362026"/>
    </source>
</evidence>
<dbReference type="Pfam" id="PF01555">
    <property type="entry name" value="N6_N4_Mtase"/>
    <property type="match status" value="1"/>
</dbReference>
<evidence type="ECO:0000259" key="4">
    <source>
        <dbReference type="Pfam" id="PF01555"/>
    </source>
</evidence>
<dbReference type="InterPro" id="IPR001091">
    <property type="entry name" value="RM_Methyltransferase"/>
</dbReference>
<dbReference type="GO" id="GO:0008170">
    <property type="term" value="F:N-methyltransferase activity"/>
    <property type="evidence" value="ECO:0007669"/>
    <property type="project" value="InterPro"/>
</dbReference>
<gene>
    <name evidence="5" type="ORF">GC722_14180</name>
</gene>
<protein>
    <recommendedName>
        <fullName evidence="3">Methyltransferase</fullName>
        <ecNumber evidence="3">2.1.1.-</ecNumber>
    </recommendedName>
</protein>
<accession>A0A6A9UWD1</accession>
<sequence>MTAEPVEITEDEPLWKIHNGDALEAYESWPTPNTIISDGAYGVGGFTGDPRTPENLGEWYRPHIEAWSKHATLGTTLWFWNTEVGWANVHPVLVANGWNYEFTNIWNKGVGQVAGNVNSKTIRRFPVVTEVCVFYTRTPRLPITPDSDELVHMKQWLLAEWVRSGLPRRAANEACGVKDAATRKYFDQGWLWYFPPVEVMMKLVAYANEHGKPEGAPYYSLDGQKPVTAEEWTSFRSVWNHEHGVTNVWERPSLRGQERYRGSMVRSAPRTYKPTAMSATHLNQKPLDLVERSIRACTQEGDVVWEPFGGLCTATLAAVNNNRQGYAAERDDAFYALAIERLQTQQTRLF</sequence>
<evidence type="ECO:0000313" key="6">
    <source>
        <dbReference type="Proteomes" id="UP000435304"/>
    </source>
</evidence>
<dbReference type="EC" id="2.1.1.-" evidence="3"/>
<dbReference type="RefSeq" id="WP_156611255.1">
    <property type="nucleotide sequence ID" value="NZ_WPCU01000010.1"/>
</dbReference>
<dbReference type="GO" id="GO:0003677">
    <property type="term" value="F:DNA binding"/>
    <property type="evidence" value="ECO:0007669"/>
    <property type="project" value="InterPro"/>
</dbReference>
<dbReference type="Proteomes" id="UP000435304">
    <property type="component" value="Unassembled WGS sequence"/>
</dbReference>
<keyword evidence="1 5" id="KW-0489">Methyltransferase</keyword>
<name>A0A6A9UWD1_9ACTN</name>
<dbReference type="AlphaFoldDB" id="A0A6A9UWD1"/>
<dbReference type="Gene3D" id="3.40.50.150">
    <property type="entry name" value="Vaccinia Virus protein VP39"/>
    <property type="match status" value="1"/>
</dbReference>
<dbReference type="PRINTS" id="PR00508">
    <property type="entry name" value="S21N4MTFRASE"/>
</dbReference>
<evidence type="ECO:0000313" key="5">
    <source>
        <dbReference type="EMBL" id="MVA77163.1"/>
    </source>
</evidence>
<keyword evidence="6" id="KW-1185">Reference proteome</keyword>
<dbReference type="SUPFAM" id="SSF53335">
    <property type="entry name" value="S-adenosyl-L-methionine-dependent methyltransferases"/>
    <property type="match status" value="1"/>
</dbReference>
<dbReference type="InterPro" id="IPR029063">
    <property type="entry name" value="SAM-dependent_MTases_sf"/>
</dbReference>
<comment type="caution">
    <text evidence="5">The sequence shown here is derived from an EMBL/GenBank/DDBJ whole genome shotgun (WGS) entry which is preliminary data.</text>
</comment>
<evidence type="ECO:0000256" key="2">
    <source>
        <dbReference type="ARBA" id="ARBA00022679"/>
    </source>
</evidence>
<feature type="domain" description="DNA methylase N-4/N-6" evidence="4">
    <location>
        <begin position="34"/>
        <end position="339"/>
    </location>
</feature>
<proteinExistence type="inferred from homology"/>